<organism evidence="2 3">
    <name type="scientific">Bradyrhizobium nitroreducens</name>
    <dbReference type="NCBI Taxonomy" id="709803"/>
    <lineage>
        <taxon>Bacteria</taxon>
        <taxon>Pseudomonadati</taxon>
        <taxon>Pseudomonadota</taxon>
        <taxon>Alphaproteobacteria</taxon>
        <taxon>Hyphomicrobiales</taxon>
        <taxon>Nitrobacteraceae</taxon>
        <taxon>Bradyrhizobium</taxon>
    </lineage>
</organism>
<feature type="compositionally biased region" description="Basic and acidic residues" evidence="1">
    <location>
        <begin position="165"/>
        <end position="184"/>
    </location>
</feature>
<dbReference type="InterPro" id="IPR021735">
    <property type="entry name" value="DUF3306"/>
</dbReference>
<sequence>MREEDFLSRWSRRKREAKAETPSSEAAPPVETRDAQVPSSDPRELSGDEQGEPDIDLSSLPSIDSITAATDITAFLRKGIPQELTRAALRRAWSSDPVIRDFVGLAENAWDFNDPTAMPGFGPLDCSDAELSALVDRIVGGVRRVADNLTTGDALTQEAAQTAGSEREIDQQTRSAEVERDPSVRDQAVSAELPQSPAAPQKEIAEVLVALRRRKHGGALPGITDDGSSNAS</sequence>
<accession>A0A2M6UHZ5</accession>
<dbReference type="Pfam" id="PF11748">
    <property type="entry name" value="DUF3306"/>
    <property type="match status" value="1"/>
</dbReference>
<evidence type="ECO:0008006" key="4">
    <source>
        <dbReference type="Google" id="ProtNLM"/>
    </source>
</evidence>
<evidence type="ECO:0000313" key="2">
    <source>
        <dbReference type="EMBL" id="PIT04137.1"/>
    </source>
</evidence>
<feature type="region of interest" description="Disordered" evidence="1">
    <location>
        <begin position="158"/>
        <end position="201"/>
    </location>
</feature>
<keyword evidence="3" id="KW-1185">Reference proteome</keyword>
<dbReference type="AlphaFoldDB" id="A0A2M6UHZ5"/>
<gene>
    <name evidence="2" type="ORF">TSA1_27735</name>
</gene>
<comment type="caution">
    <text evidence="2">The sequence shown here is derived from an EMBL/GenBank/DDBJ whole genome shotgun (WGS) entry which is preliminary data.</text>
</comment>
<proteinExistence type="predicted"/>
<feature type="region of interest" description="Disordered" evidence="1">
    <location>
        <begin position="1"/>
        <end position="62"/>
    </location>
</feature>
<dbReference type="EMBL" id="LFJC01000003">
    <property type="protein sequence ID" value="PIT04137.1"/>
    <property type="molecule type" value="Genomic_DNA"/>
</dbReference>
<protein>
    <recommendedName>
        <fullName evidence="4">DUF3306 domain-containing protein</fullName>
    </recommendedName>
</protein>
<evidence type="ECO:0000313" key="3">
    <source>
        <dbReference type="Proteomes" id="UP000228930"/>
    </source>
</evidence>
<dbReference type="Proteomes" id="UP000228930">
    <property type="component" value="Unassembled WGS sequence"/>
</dbReference>
<name>A0A2M6UHZ5_9BRAD</name>
<evidence type="ECO:0000256" key="1">
    <source>
        <dbReference type="SAM" id="MobiDB-lite"/>
    </source>
</evidence>
<dbReference type="RefSeq" id="WP_100179257.1">
    <property type="nucleotide sequence ID" value="NZ_LFJC01000003.1"/>
</dbReference>
<reference evidence="2 3" key="1">
    <citation type="submission" date="2015-06" db="EMBL/GenBank/DDBJ databases">
        <title>Comparative genome analysis of nirS-carrying Bradyrhizobium sp. strains.</title>
        <authorList>
            <person name="Ishii S."/>
            <person name="Jang J."/>
            <person name="Nishizawa T."/>
            <person name="Senoo K."/>
        </authorList>
    </citation>
    <scope>NUCLEOTIDE SEQUENCE [LARGE SCALE GENOMIC DNA]</scope>
    <source>
        <strain evidence="2 3">TSA1</strain>
    </source>
</reference>